<evidence type="ECO:0000313" key="2">
    <source>
        <dbReference type="Proteomes" id="UP000664601"/>
    </source>
</evidence>
<reference evidence="1 2" key="1">
    <citation type="submission" date="2021-03" db="EMBL/GenBank/DDBJ databases">
        <title>Enterococcal diversity collection.</title>
        <authorList>
            <person name="Gilmore M.S."/>
            <person name="Schwartzman J."/>
            <person name="Van Tyne D."/>
            <person name="Martin M."/>
            <person name="Earl A.M."/>
            <person name="Manson A.L."/>
            <person name="Straub T."/>
            <person name="Salamzade R."/>
            <person name="Saavedra J."/>
            <person name="Lebreton F."/>
            <person name="Prichula J."/>
            <person name="Schaufler K."/>
            <person name="Gaca A."/>
            <person name="Sgardioli B."/>
            <person name="Wagenaar J."/>
            <person name="Strong T."/>
        </authorList>
    </citation>
    <scope>NUCLEOTIDE SEQUENCE [LARGE SCALE GENOMIC DNA]</scope>
    <source>
        <strain evidence="1 2">669A</strain>
    </source>
</reference>
<evidence type="ECO:0000313" key="1">
    <source>
        <dbReference type="EMBL" id="MBO1307132.1"/>
    </source>
</evidence>
<protein>
    <submittedName>
        <fullName evidence="1">Uncharacterized protein</fullName>
    </submittedName>
</protein>
<accession>A0ABS3LBW8</accession>
<comment type="caution">
    <text evidence="1">The sequence shown here is derived from an EMBL/GenBank/DDBJ whole genome shotgun (WGS) entry which is preliminary data.</text>
</comment>
<organism evidence="1 2">
    <name type="scientific">Candidatus Enterococcus moelleringii</name>
    <dbReference type="NCBI Taxonomy" id="2815325"/>
    <lineage>
        <taxon>Bacteria</taxon>
        <taxon>Bacillati</taxon>
        <taxon>Bacillota</taxon>
        <taxon>Bacilli</taxon>
        <taxon>Lactobacillales</taxon>
        <taxon>Enterococcaceae</taxon>
        <taxon>Enterococcus</taxon>
    </lineage>
</organism>
<proteinExistence type="predicted"/>
<sequence length="232" mass="26064">MINSLRKQLLKGTTLKGTKLSEDWLQLLEISMEYRSYNLEKITALLELPCDLGTLVVRDWETEIADGKPLEVLEGYCLAHRLVQPELKPLSDSSVSFVRSEFTLFQLNDSIWLNPLDIHHLHMQGRRCLIELANGLGLDVGVLEEGIIQLASQAAYELACLHGAGQMDLSPVDYLRLPGVPFGDTLRKQPLLSGWLLPPGDYLSPNQLDCPQELAWRKLLSEYAFSPALVRV</sequence>
<name>A0ABS3LBW8_9ENTE</name>
<dbReference type="EMBL" id="JAFREM010000019">
    <property type="protein sequence ID" value="MBO1307132.1"/>
    <property type="molecule type" value="Genomic_DNA"/>
</dbReference>
<gene>
    <name evidence="1" type="ORF">JZO70_13225</name>
</gene>
<dbReference type="Proteomes" id="UP000664601">
    <property type="component" value="Unassembled WGS sequence"/>
</dbReference>
<dbReference type="RefSeq" id="WP_207674060.1">
    <property type="nucleotide sequence ID" value="NZ_JAFREM010000019.1"/>
</dbReference>
<keyword evidence="2" id="KW-1185">Reference proteome</keyword>